<proteinExistence type="predicted"/>
<evidence type="ECO:0000259" key="3">
    <source>
        <dbReference type="Pfam" id="PF14372"/>
    </source>
</evidence>
<feature type="region of interest" description="Disordered" evidence="1">
    <location>
        <begin position="206"/>
        <end position="231"/>
    </location>
</feature>
<dbReference type="InterPro" id="IPR008906">
    <property type="entry name" value="HATC_C_dom"/>
</dbReference>
<evidence type="ECO:0000259" key="2">
    <source>
        <dbReference type="Pfam" id="PF05699"/>
    </source>
</evidence>
<comment type="caution">
    <text evidence="4">The sequence shown here is derived from an EMBL/GenBank/DDBJ whole genome shotgun (WGS) entry which is preliminary data.</text>
</comment>
<dbReference type="Pfam" id="PF05699">
    <property type="entry name" value="Dimer_Tnp_hAT"/>
    <property type="match status" value="1"/>
</dbReference>
<sequence length="231" mass="26263">MFLTCMVREMHSKLNQYWSAYRLILSCAAILDSRYKIKFVEYCYMILYGSGAEKYVNASVNTLYGLFEEYMQNSARTSHATELSAATCKISNDKDDNDGFEDYETFQSARFLTQVEKSQLDLYLEEPSHDLNSEIDVLEYWTVCSLRYPELSRMARDVLTIPVSTIASDSAFDIGPQMIGADRSSLKPKMLQALACLRDWMLASDRTRSSGSLESRPEDDSSSSSDGDDDY</sequence>
<dbReference type="GO" id="GO:0003677">
    <property type="term" value="F:DNA binding"/>
    <property type="evidence" value="ECO:0007669"/>
    <property type="project" value="InterPro"/>
</dbReference>
<dbReference type="GO" id="GO:0046983">
    <property type="term" value="F:protein dimerization activity"/>
    <property type="evidence" value="ECO:0007669"/>
    <property type="project" value="InterPro"/>
</dbReference>
<dbReference type="OrthoDB" id="1873329at2759"/>
<dbReference type="Proteomes" id="UP000436088">
    <property type="component" value="Unassembled WGS sequence"/>
</dbReference>
<dbReference type="InterPro" id="IPR012337">
    <property type="entry name" value="RNaseH-like_sf"/>
</dbReference>
<dbReference type="PANTHER" id="PTHR23272:SF189">
    <property type="entry name" value="ZINC FINGER BED DOMAIN-CONTAINING PROTEIN RICESLEEPER 1-LIKE"/>
    <property type="match status" value="1"/>
</dbReference>
<dbReference type="AlphaFoldDB" id="A0A6A2Y613"/>
<protein>
    <submittedName>
        <fullName evidence="4">BED zinc finger,hAT family dimerization domain isoform 2</fullName>
    </submittedName>
</protein>
<gene>
    <name evidence="4" type="ORF">F3Y22_tig00111941pilonHSYRG00006</name>
</gene>
<keyword evidence="5" id="KW-1185">Reference proteome</keyword>
<reference evidence="4" key="1">
    <citation type="submission" date="2019-09" db="EMBL/GenBank/DDBJ databases">
        <title>Draft genome information of white flower Hibiscus syriacus.</title>
        <authorList>
            <person name="Kim Y.-M."/>
        </authorList>
    </citation>
    <scope>NUCLEOTIDE SEQUENCE [LARGE SCALE GENOMIC DNA]</scope>
    <source>
        <strain evidence="4">YM2019G1</strain>
    </source>
</reference>
<dbReference type="PANTHER" id="PTHR23272">
    <property type="entry name" value="BED FINGER-RELATED"/>
    <property type="match status" value="1"/>
</dbReference>
<feature type="domain" description="hAT-like transposase RNase-H fold" evidence="3">
    <location>
        <begin position="2"/>
        <end position="70"/>
    </location>
</feature>
<name>A0A6A2Y613_HIBSY</name>
<dbReference type="InterPro" id="IPR025525">
    <property type="entry name" value="hAT-like_transposase_RNase-H"/>
</dbReference>
<organism evidence="4 5">
    <name type="scientific">Hibiscus syriacus</name>
    <name type="common">Rose of Sharon</name>
    <dbReference type="NCBI Taxonomy" id="106335"/>
    <lineage>
        <taxon>Eukaryota</taxon>
        <taxon>Viridiplantae</taxon>
        <taxon>Streptophyta</taxon>
        <taxon>Embryophyta</taxon>
        <taxon>Tracheophyta</taxon>
        <taxon>Spermatophyta</taxon>
        <taxon>Magnoliopsida</taxon>
        <taxon>eudicotyledons</taxon>
        <taxon>Gunneridae</taxon>
        <taxon>Pentapetalae</taxon>
        <taxon>rosids</taxon>
        <taxon>malvids</taxon>
        <taxon>Malvales</taxon>
        <taxon>Malvaceae</taxon>
        <taxon>Malvoideae</taxon>
        <taxon>Hibiscus</taxon>
    </lineage>
</organism>
<feature type="domain" description="HAT C-terminal dimerisation" evidence="2">
    <location>
        <begin position="120"/>
        <end position="201"/>
    </location>
</feature>
<dbReference type="EMBL" id="VEPZ02001466">
    <property type="protein sequence ID" value="KAE8671626.1"/>
    <property type="molecule type" value="Genomic_DNA"/>
</dbReference>
<dbReference type="SUPFAM" id="SSF53098">
    <property type="entry name" value="Ribonuclease H-like"/>
    <property type="match status" value="1"/>
</dbReference>
<evidence type="ECO:0000313" key="5">
    <source>
        <dbReference type="Proteomes" id="UP000436088"/>
    </source>
</evidence>
<accession>A0A6A2Y613</accession>
<evidence type="ECO:0000313" key="4">
    <source>
        <dbReference type="EMBL" id="KAE8671626.1"/>
    </source>
</evidence>
<evidence type="ECO:0000256" key="1">
    <source>
        <dbReference type="SAM" id="MobiDB-lite"/>
    </source>
</evidence>
<dbReference type="Pfam" id="PF14372">
    <property type="entry name" value="hAT-like_RNase-H"/>
    <property type="match status" value="1"/>
</dbReference>